<feature type="domain" description="Type II secretion system protein GspF" evidence="8">
    <location>
        <begin position="196"/>
        <end position="316"/>
    </location>
</feature>
<dbReference type="InterPro" id="IPR042094">
    <property type="entry name" value="T2SS_GspF_sf"/>
</dbReference>
<feature type="transmembrane region" description="Helical" evidence="7">
    <location>
        <begin position="297"/>
        <end position="319"/>
    </location>
</feature>
<dbReference type="EMBL" id="AZCZ01000001">
    <property type="protein sequence ID" value="KRK39672.1"/>
    <property type="molecule type" value="Genomic_DNA"/>
</dbReference>
<evidence type="ECO:0000313" key="10">
    <source>
        <dbReference type="Proteomes" id="UP000051176"/>
    </source>
</evidence>
<keyword evidence="4 7" id="KW-0812">Transmembrane</keyword>
<protein>
    <submittedName>
        <fullName evidence="9">Type II secretory pathway competence component</fullName>
    </submittedName>
</protein>
<dbReference type="RefSeq" id="WP_020088309.1">
    <property type="nucleotide sequence ID" value="NZ_AZCZ01000001.1"/>
</dbReference>
<dbReference type="GO" id="GO:0005886">
    <property type="term" value="C:plasma membrane"/>
    <property type="evidence" value="ECO:0007669"/>
    <property type="project" value="UniProtKB-SubCell"/>
</dbReference>
<sequence>MAQQQQFCQLLADQLASGFSLREAVSFSQAANSGLPRDVTQIETQLLAGTDFVSCLAPYLQANVYFQLQLTATYGELATALQRVATLLGLMATQRKRFHQLLLYPVGLLMGMAVLFVTLKVGILPQLQQEIDAQPAPVLSWRHYVEIGGGLVAIGGCVLMWRWWRQQTTLHLAAWCLRIPVIGRIFRAYYAYYLTANLSQLVASGLSVKQMVVVLRQLPQAALLAQLAIVLEQQLQSGHSPVGWLRQQAYVPPQLVVLLQKGSTQPQLARELEAYSHLRYQELVRLTERGLAMVQPILLTVVALLIVGAYLSLLLPMYANLQGVTQ</sequence>
<evidence type="ECO:0000256" key="4">
    <source>
        <dbReference type="ARBA" id="ARBA00022692"/>
    </source>
</evidence>
<reference evidence="9 10" key="1">
    <citation type="journal article" date="2015" name="Genome Announc.">
        <title>Expanding the biotechnology potential of lactobacilli through comparative genomics of 213 strains and associated genera.</title>
        <authorList>
            <person name="Sun Z."/>
            <person name="Harris H.M."/>
            <person name="McCann A."/>
            <person name="Guo C."/>
            <person name="Argimon S."/>
            <person name="Zhang W."/>
            <person name="Yang X."/>
            <person name="Jeffery I.B."/>
            <person name="Cooney J.C."/>
            <person name="Kagawa T.F."/>
            <person name="Liu W."/>
            <person name="Song Y."/>
            <person name="Salvetti E."/>
            <person name="Wrobel A."/>
            <person name="Rasinkangas P."/>
            <person name="Parkhill J."/>
            <person name="Rea M.C."/>
            <person name="O'Sullivan O."/>
            <person name="Ritari J."/>
            <person name="Douillard F.P."/>
            <person name="Paul Ross R."/>
            <person name="Yang R."/>
            <person name="Briner A.E."/>
            <person name="Felis G.E."/>
            <person name="de Vos W.M."/>
            <person name="Barrangou R."/>
            <person name="Klaenhammer T.R."/>
            <person name="Caufield P.W."/>
            <person name="Cui Y."/>
            <person name="Zhang H."/>
            <person name="O'Toole P.W."/>
        </authorList>
    </citation>
    <scope>NUCLEOTIDE SEQUENCE [LARGE SCALE GENOMIC DNA]</scope>
    <source>
        <strain evidence="9 10">ATCC 53295</strain>
    </source>
</reference>
<evidence type="ECO:0000256" key="2">
    <source>
        <dbReference type="ARBA" id="ARBA00005745"/>
    </source>
</evidence>
<dbReference type="PANTHER" id="PTHR30012">
    <property type="entry name" value="GENERAL SECRETION PATHWAY PROTEIN"/>
    <property type="match status" value="1"/>
</dbReference>
<evidence type="ECO:0000256" key="5">
    <source>
        <dbReference type="ARBA" id="ARBA00022989"/>
    </source>
</evidence>
<evidence type="ECO:0000256" key="1">
    <source>
        <dbReference type="ARBA" id="ARBA00004651"/>
    </source>
</evidence>
<dbReference type="eggNOG" id="COG1459">
    <property type="taxonomic scope" value="Bacteria"/>
</dbReference>
<comment type="caution">
    <text evidence="9">The sequence shown here is derived from an EMBL/GenBank/DDBJ whole genome shotgun (WGS) entry which is preliminary data.</text>
</comment>
<feature type="transmembrane region" description="Helical" evidence="7">
    <location>
        <begin position="101"/>
        <end position="123"/>
    </location>
</feature>
<keyword evidence="3" id="KW-1003">Cell membrane</keyword>
<dbReference type="OrthoDB" id="2145980at2"/>
<keyword evidence="10" id="KW-1185">Reference proteome</keyword>
<dbReference type="PATRIC" id="fig|1267003.4.peg.20"/>
<proteinExistence type="inferred from homology"/>
<evidence type="ECO:0000256" key="3">
    <source>
        <dbReference type="ARBA" id="ARBA00022475"/>
    </source>
</evidence>
<dbReference type="AlphaFoldDB" id="A0A0R1H083"/>
<dbReference type="PANTHER" id="PTHR30012:SF0">
    <property type="entry name" value="TYPE II SECRETION SYSTEM PROTEIN F-RELATED"/>
    <property type="match status" value="1"/>
</dbReference>
<accession>A0A0R1H083</accession>
<feature type="domain" description="Type II secretion system protein GspF" evidence="8">
    <location>
        <begin position="7"/>
        <end position="125"/>
    </location>
</feature>
<feature type="transmembrane region" description="Helical" evidence="7">
    <location>
        <begin position="143"/>
        <end position="164"/>
    </location>
</feature>
<dbReference type="Pfam" id="PF00482">
    <property type="entry name" value="T2SSF"/>
    <property type="match status" value="2"/>
</dbReference>
<evidence type="ECO:0000259" key="8">
    <source>
        <dbReference type="Pfam" id="PF00482"/>
    </source>
</evidence>
<dbReference type="Gene3D" id="1.20.81.30">
    <property type="entry name" value="Type II secretion system (T2SS), domain F"/>
    <property type="match status" value="1"/>
</dbReference>
<evidence type="ECO:0000256" key="6">
    <source>
        <dbReference type="ARBA" id="ARBA00023136"/>
    </source>
</evidence>
<dbReference type="Proteomes" id="UP000051176">
    <property type="component" value="Unassembled WGS sequence"/>
</dbReference>
<name>A0A0R1H083_9LACO</name>
<organism evidence="9 10">
    <name type="scientific">Levilactobacillus parabrevis ATCC 53295</name>
    <dbReference type="NCBI Taxonomy" id="1267003"/>
    <lineage>
        <taxon>Bacteria</taxon>
        <taxon>Bacillati</taxon>
        <taxon>Bacillota</taxon>
        <taxon>Bacilli</taxon>
        <taxon>Lactobacillales</taxon>
        <taxon>Lactobacillaceae</taxon>
        <taxon>Levilactobacillus</taxon>
    </lineage>
</organism>
<evidence type="ECO:0000313" key="9">
    <source>
        <dbReference type="EMBL" id="KRK39672.1"/>
    </source>
</evidence>
<comment type="similarity">
    <text evidence="2">Belongs to the GSP F family.</text>
</comment>
<comment type="subcellular location">
    <subcellularLocation>
        <location evidence="1">Cell membrane</location>
        <topology evidence="1">Multi-pass membrane protein</topology>
    </subcellularLocation>
</comment>
<dbReference type="InterPro" id="IPR003004">
    <property type="entry name" value="GspF/PilC"/>
</dbReference>
<keyword evidence="6 7" id="KW-0472">Membrane</keyword>
<evidence type="ECO:0000256" key="7">
    <source>
        <dbReference type="SAM" id="Phobius"/>
    </source>
</evidence>
<dbReference type="STRING" id="357278.IV61_GL001221"/>
<gene>
    <name evidence="9" type="ORF">FD07_GL000021</name>
</gene>
<keyword evidence="5 7" id="KW-1133">Transmembrane helix</keyword>
<dbReference type="InterPro" id="IPR018076">
    <property type="entry name" value="T2SS_GspF_dom"/>
</dbReference>